<dbReference type="GO" id="GO:0004672">
    <property type="term" value="F:protein kinase activity"/>
    <property type="evidence" value="ECO:0007669"/>
    <property type="project" value="UniProtKB-ARBA"/>
</dbReference>
<keyword evidence="4" id="KW-0418">Kinase</keyword>
<dbReference type="Gene3D" id="1.20.120.160">
    <property type="entry name" value="HPT domain"/>
    <property type="match status" value="1"/>
</dbReference>
<dbReference type="PROSITE" id="PS50894">
    <property type="entry name" value="HPT"/>
    <property type="match status" value="1"/>
</dbReference>
<dbReference type="AlphaFoldDB" id="A0A0H3NY91"/>
<organism evidence="4 5">
    <name type="scientific">Yersinia enterocolitica subsp. palearctica serotype O:3 (strain DSM 13030 / CIP 106945 / Y11)</name>
    <dbReference type="NCBI Taxonomy" id="930944"/>
    <lineage>
        <taxon>Bacteria</taxon>
        <taxon>Pseudomonadati</taxon>
        <taxon>Pseudomonadota</taxon>
        <taxon>Gammaproteobacteria</taxon>
        <taxon>Enterobacterales</taxon>
        <taxon>Yersiniaceae</taxon>
        <taxon>Yersinia</taxon>
    </lineage>
</organism>
<reference evidence="4 5" key="1">
    <citation type="journal article" date="2011" name="J. Bacteriol.">
        <title>Complete genome sequence of Yersinia enterocolitica subsp. palearctica serogroup O:3.</title>
        <authorList>
            <person name="Batzilla J."/>
            <person name="Hoper D."/>
            <person name="Antonenka U."/>
            <person name="Heesemann J."/>
            <person name="Rakin A."/>
        </authorList>
    </citation>
    <scope>NUCLEOTIDE SEQUENCE [LARGE SCALE GENOMIC DNA]</scope>
    <source>
        <strain evidence="5">DSM 13030 / CIP 106945 / Y11</strain>
    </source>
</reference>
<evidence type="ECO:0000256" key="1">
    <source>
        <dbReference type="ARBA" id="ARBA00023012"/>
    </source>
</evidence>
<dbReference type="Proteomes" id="UP000008084">
    <property type="component" value="Chromosome"/>
</dbReference>
<evidence type="ECO:0000259" key="3">
    <source>
        <dbReference type="PROSITE" id="PS50894"/>
    </source>
</evidence>
<dbReference type="Pfam" id="PF01627">
    <property type="entry name" value="Hpt"/>
    <property type="match status" value="1"/>
</dbReference>
<name>A0A0H3NY91_YERE1</name>
<dbReference type="SMART" id="SM00073">
    <property type="entry name" value="HPT"/>
    <property type="match status" value="1"/>
</dbReference>
<protein>
    <submittedName>
        <fullName evidence="4">Bara sensory histidine kinase (= VarS = GacS)</fullName>
    </submittedName>
</protein>
<evidence type="ECO:0000313" key="4">
    <source>
        <dbReference type="EMBL" id="CBY28554.1"/>
    </source>
</evidence>
<keyword evidence="1" id="KW-0902">Two-component regulatory system</keyword>
<feature type="domain" description="HPt" evidence="3">
    <location>
        <begin position="7"/>
        <end position="105"/>
    </location>
</feature>
<dbReference type="HOGENOM" id="CLU_138527_0_0_6"/>
<dbReference type="KEGG" id="yey:Y11_39761"/>
<dbReference type="InterPro" id="IPR036641">
    <property type="entry name" value="HPT_dom_sf"/>
</dbReference>
<keyword evidence="2" id="KW-0597">Phosphoprotein</keyword>
<dbReference type="CDD" id="cd00088">
    <property type="entry name" value="HPT"/>
    <property type="match status" value="1"/>
</dbReference>
<keyword evidence="4" id="KW-0808">Transferase</keyword>
<evidence type="ECO:0000256" key="2">
    <source>
        <dbReference type="PROSITE-ProRule" id="PRU00110"/>
    </source>
</evidence>
<dbReference type="PATRIC" id="fig|930944.6.peg.3955"/>
<dbReference type="SUPFAM" id="SSF47226">
    <property type="entry name" value="Histidine-containing phosphotransfer domain, HPT domain"/>
    <property type="match status" value="1"/>
</dbReference>
<sequence length="105" mass="11887">MKQAANKEALAKDLLTMLLEFTPQVIQRVQAILAGSHDDDILNLIHKFHGSCACSGVPRLRQLCMTIEQQLRQQTDVQDLQPEWLELLDEIDNVRFAARNYLGAA</sequence>
<dbReference type="EMBL" id="FR729477">
    <property type="protein sequence ID" value="CBY28554.1"/>
    <property type="molecule type" value="Genomic_DNA"/>
</dbReference>
<gene>
    <name evidence="4" type="ordered locus">Y11_39761</name>
</gene>
<dbReference type="GO" id="GO:0000160">
    <property type="term" value="P:phosphorelay signal transduction system"/>
    <property type="evidence" value="ECO:0007669"/>
    <property type="project" value="UniProtKB-KW"/>
</dbReference>
<proteinExistence type="predicted"/>
<evidence type="ECO:0000313" key="5">
    <source>
        <dbReference type="Proteomes" id="UP000008084"/>
    </source>
</evidence>
<feature type="modified residue" description="Phosphohistidine" evidence="2">
    <location>
        <position position="46"/>
    </location>
</feature>
<accession>A0A0H3NY91</accession>
<dbReference type="InterPro" id="IPR008207">
    <property type="entry name" value="Sig_transdc_His_kin_Hpt_dom"/>
</dbReference>